<proteinExistence type="inferred from homology"/>
<dbReference type="EMBL" id="UOGJ01000088">
    <property type="protein sequence ID" value="VAX36215.1"/>
    <property type="molecule type" value="Genomic_DNA"/>
</dbReference>
<evidence type="ECO:0000256" key="1">
    <source>
        <dbReference type="ARBA" id="ARBA00022723"/>
    </source>
</evidence>
<dbReference type="Pfam" id="PF02132">
    <property type="entry name" value="RecR_ZnF"/>
    <property type="match status" value="1"/>
</dbReference>
<dbReference type="GO" id="GO:0006310">
    <property type="term" value="P:DNA recombination"/>
    <property type="evidence" value="ECO:0007669"/>
    <property type="project" value="UniProtKB-KW"/>
</dbReference>
<dbReference type="PROSITE" id="PS01300">
    <property type="entry name" value="RECR"/>
    <property type="match status" value="1"/>
</dbReference>
<dbReference type="Gene3D" id="3.40.1360.10">
    <property type="match status" value="1"/>
</dbReference>
<keyword evidence="5" id="KW-0233">DNA recombination</keyword>
<dbReference type="GO" id="GO:0006281">
    <property type="term" value="P:DNA repair"/>
    <property type="evidence" value="ECO:0007669"/>
    <property type="project" value="UniProtKB-KW"/>
</dbReference>
<dbReference type="SMART" id="SM00493">
    <property type="entry name" value="TOPRIM"/>
    <property type="match status" value="1"/>
</dbReference>
<feature type="domain" description="Toprim" evidence="7">
    <location>
        <begin position="29"/>
        <end position="124"/>
    </location>
</feature>
<keyword evidence="3" id="KW-0863">Zinc-finger</keyword>
<dbReference type="InterPro" id="IPR034137">
    <property type="entry name" value="TOPRIM_RecR"/>
</dbReference>
<evidence type="ECO:0000259" key="7">
    <source>
        <dbReference type="PROSITE" id="PS50880"/>
    </source>
</evidence>
<dbReference type="HAMAP" id="MF_00017">
    <property type="entry name" value="RecR"/>
    <property type="match status" value="1"/>
</dbReference>
<keyword evidence="4" id="KW-0862">Zinc</keyword>
<dbReference type="PANTHER" id="PTHR30446:SF0">
    <property type="entry name" value="RECOMBINATION PROTEIN RECR"/>
    <property type="match status" value="1"/>
</dbReference>
<dbReference type="PANTHER" id="PTHR30446">
    <property type="entry name" value="RECOMBINATION PROTEIN RECR"/>
    <property type="match status" value="1"/>
</dbReference>
<dbReference type="Gene3D" id="3.30.60.80">
    <property type="match status" value="1"/>
</dbReference>
<dbReference type="Pfam" id="PF21175">
    <property type="entry name" value="RecR_C"/>
    <property type="match status" value="1"/>
</dbReference>
<keyword evidence="2" id="KW-0227">DNA damage</keyword>
<dbReference type="InterPro" id="IPR023627">
    <property type="entry name" value="Rcmb_RecR"/>
</dbReference>
<accession>A0A3B1DVW9</accession>
<dbReference type="Pfam" id="PF13662">
    <property type="entry name" value="Toprim_4"/>
    <property type="match status" value="1"/>
</dbReference>
<name>A0A3B1DVW9_9ZZZZ</name>
<dbReference type="InterPro" id="IPR015967">
    <property type="entry name" value="Rcmb_RecR_Znf"/>
</dbReference>
<dbReference type="InterPro" id="IPR000093">
    <property type="entry name" value="DNA_Rcmb_RecR"/>
</dbReference>
<dbReference type="PROSITE" id="PS50880">
    <property type="entry name" value="TOPRIM"/>
    <property type="match status" value="1"/>
</dbReference>
<dbReference type="SUPFAM" id="SSF111304">
    <property type="entry name" value="Recombination protein RecR"/>
    <property type="match status" value="1"/>
</dbReference>
<evidence type="ECO:0000313" key="8">
    <source>
        <dbReference type="EMBL" id="VAX36215.1"/>
    </source>
</evidence>
<organism evidence="8">
    <name type="scientific">hydrothermal vent metagenome</name>
    <dbReference type="NCBI Taxonomy" id="652676"/>
    <lineage>
        <taxon>unclassified sequences</taxon>
        <taxon>metagenomes</taxon>
        <taxon>ecological metagenomes</taxon>
    </lineage>
</organism>
<evidence type="ECO:0000256" key="5">
    <source>
        <dbReference type="ARBA" id="ARBA00023172"/>
    </source>
</evidence>
<evidence type="ECO:0000256" key="4">
    <source>
        <dbReference type="ARBA" id="ARBA00022833"/>
    </source>
</evidence>
<keyword evidence="1" id="KW-0479">Metal-binding</keyword>
<protein>
    <submittedName>
        <fullName evidence="8">Recombination protein RecR</fullName>
    </submittedName>
</protein>
<dbReference type="AlphaFoldDB" id="A0A3B1DVW9"/>
<dbReference type="InterPro" id="IPR006171">
    <property type="entry name" value="TOPRIM_dom"/>
</dbReference>
<reference evidence="8" key="1">
    <citation type="submission" date="2018-06" db="EMBL/GenBank/DDBJ databases">
        <authorList>
            <person name="Zhirakovskaya E."/>
        </authorList>
    </citation>
    <scope>NUCLEOTIDE SEQUENCE</scope>
</reference>
<keyword evidence="6" id="KW-0234">DNA repair</keyword>
<feature type="non-terminal residue" evidence="8">
    <location>
        <position position="1"/>
    </location>
</feature>
<dbReference type="GO" id="GO:0008270">
    <property type="term" value="F:zinc ion binding"/>
    <property type="evidence" value="ECO:0007669"/>
    <property type="project" value="UniProtKB-KW"/>
</dbReference>
<evidence type="ECO:0000256" key="3">
    <source>
        <dbReference type="ARBA" id="ARBA00022771"/>
    </source>
</evidence>
<sequence>EGLMFCRLCNNLTDTEICLVCNDTARDDSIICVVENPKDLLAIERSGGYKGHYHVLLGNISPSEGRGPEHIKIQHLLNRVERQNIEEVVLATDPDNEGEMTALYITKQLKPFNIKISRIGLGLPMGSAIEYADISSLSMSLKARRVVSI</sequence>
<gene>
    <name evidence="8" type="ORF">MNBD_UNCLBAC01-1418</name>
</gene>
<dbReference type="NCBIfam" id="TIGR00615">
    <property type="entry name" value="recR"/>
    <property type="match status" value="1"/>
</dbReference>
<dbReference type="CDD" id="cd01025">
    <property type="entry name" value="TOPRIM_recR"/>
    <property type="match status" value="1"/>
</dbReference>
<evidence type="ECO:0000256" key="2">
    <source>
        <dbReference type="ARBA" id="ARBA00022763"/>
    </source>
</evidence>
<dbReference type="GO" id="GO:0003677">
    <property type="term" value="F:DNA binding"/>
    <property type="evidence" value="ECO:0007669"/>
    <property type="project" value="InterPro"/>
</dbReference>
<evidence type="ECO:0000256" key="6">
    <source>
        <dbReference type="ARBA" id="ARBA00023204"/>
    </source>
</evidence>